<accession>A0A9N9RG03</accession>
<feature type="compositionally biased region" description="Polar residues" evidence="1">
    <location>
        <begin position="36"/>
        <end position="55"/>
    </location>
</feature>
<name>A0A9N9RG03_9NEOP</name>
<dbReference type="Proteomes" id="UP001153714">
    <property type="component" value="Chromosome 8"/>
</dbReference>
<reference evidence="2" key="1">
    <citation type="submission" date="2021-12" db="EMBL/GenBank/DDBJ databases">
        <authorList>
            <person name="King R."/>
        </authorList>
    </citation>
    <scope>NUCLEOTIDE SEQUENCE</scope>
</reference>
<keyword evidence="3" id="KW-1185">Reference proteome</keyword>
<reference evidence="2" key="2">
    <citation type="submission" date="2022-10" db="EMBL/GenBank/DDBJ databases">
        <authorList>
            <consortium name="ENA_rothamsted_submissions"/>
            <consortium name="culmorum"/>
            <person name="King R."/>
        </authorList>
    </citation>
    <scope>NUCLEOTIDE SEQUENCE</scope>
</reference>
<proteinExistence type="predicted"/>
<dbReference type="EMBL" id="OU893339">
    <property type="protein sequence ID" value="CAG9796204.1"/>
    <property type="molecule type" value="Genomic_DNA"/>
</dbReference>
<dbReference type="OrthoDB" id="10070999at2759"/>
<evidence type="ECO:0000313" key="3">
    <source>
        <dbReference type="Proteomes" id="UP001153714"/>
    </source>
</evidence>
<sequence length="106" mass="11476">MCVKSQCSSQERLLAVQAPCEPPPRAPCPHCHQHQNSLNSSQGSGMNNWASLSDSGGSGHTAARAPSPQSPARRVRSRSLSGKPADRLLYETSVLTLYFYTNVSMF</sequence>
<protein>
    <submittedName>
        <fullName evidence="2">Uncharacterized protein</fullName>
    </submittedName>
</protein>
<organism evidence="2 3">
    <name type="scientific">Diatraea saccharalis</name>
    <name type="common">sugarcane borer</name>
    <dbReference type="NCBI Taxonomy" id="40085"/>
    <lineage>
        <taxon>Eukaryota</taxon>
        <taxon>Metazoa</taxon>
        <taxon>Ecdysozoa</taxon>
        <taxon>Arthropoda</taxon>
        <taxon>Hexapoda</taxon>
        <taxon>Insecta</taxon>
        <taxon>Pterygota</taxon>
        <taxon>Neoptera</taxon>
        <taxon>Endopterygota</taxon>
        <taxon>Lepidoptera</taxon>
        <taxon>Glossata</taxon>
        <taxon>Ditrysia</taxon>
        <taxon>Pyraloidea</taxon>
        <taxon>Crambidae</taxon>
        <taxon>Crambinae</taxon>
        <taxon>Diatraea</taxon>
    </lineage>
</organism>
<evidence type="ECO:0000313" key="2">
    <source>
        <dbReference type="EMBL" id="CAG9796204.1"/>
    </source>
</evidence>
<dbReference type="AlphaFoldDB" id="A0A9N9RG03"/>
<feature type="compositionally biased region" description="Low complexity" evidence="1">
    <location>
        <begin position="62"/>
        <end position="72"/>
    </location>
</feature>
<feature type="region of interest" description="Disordered" evidence="1">
    <location>
        <begin position="25"/>
        <end position="83"/>
    </location>
</feature>
<gene>
    <name evidence="2" type="ORF">DIATSA_LOCUS13409</name>
</gene>
<evidence type="ECO:0000256" key="1">
    <source>
        <dbReference type="SAM" id="MobiDB-lite"/>
    </source>
</evidence>